<reference evidence="2" key="2">
    <citation type="submission" date="2021-04" db="EMBL/GenBank/DDBJ databases">
        <authorList>
            <person name="Gilroy R."/>
        </authorList>
    </citation>
    <scope>NUCLEOTIDE SEQUENCE</scope>
    <source>
        <strain evidence="2">CHK179-28034</strain>
    </source>
</reference>
<proteinExistence type="predicted"/>
<dbReference type="EMBL" id="DXBR01000085">
    <property type="protein sequence ID" value="HIZ40071.1"/>
    <property type="molecule type" value="Genomic_DNA"/>
</dbReference>
<accession>A0A9D2J815</accession>
<evidence type="ECO:0000313" key="2">
    <source>
        <dbReference type="EMBL" id="HIZ40071.1"/>
    </source>
</evidence>
<evidence type="ECO:0000259" key="1">
    <source>
        <dbReference type="Pfam" id="PF09820"/>
    </source>
</evidence>
<name>A0A9D2J815_9FIRM</name>
<comment type="caution">
    <text evidence="2">The sequence shown here is derived from an EMBL/GenBank/DDBJ whole genome shotgun (WGS) entry which is preliminary data.</text>
</comment>
<evidence type="ECO:0000313" key="3">
    <source>
        <dbReference type="Proteomes" id="UP000824049"/>
    </source>
</evidence>
<dbReference type="InterPro" id="IPR018631">
    <property type="entry name" value="AAA-ATPase-like_dom"/>
</dbReference>
<protein>
    <submittedName>
        <fullName evidence="2">AAA family ATPase</fullName>
    </submittedName>
</protein>
<dbReference type="AlphaFoldDB" id="A0A9D2J815"/>
<feature type="domain" description="AAA-ATPase-like" evidence="1">
    <location>
        <begin position="20"/>
        <end position="46"/>
    </location>
</feature>
<sequence>MKQDVFARRGGFIVGWKPLPIGIDDFKKLIEQGYYYLDKSLLIRWLT</sequence>
<dbReference type="Pfam" id="PF09820">
    <property type="entry name" value="AAA-ATPase_like"/>
    <property type="match status" value="1"/>
</dbReference>
<dbReference type="Proteomes" id="UP000824049">
    <property type="component" value="Unassembled WGS sequence"/>
</dbReference>
<reference evidence="2" key="1">
    <citation type="journal article" date="2021" name="PeerJ">
        <title>Extensive microbial diversity within the chicken gut microbiome revealed by metagenomics and culture.</title>
        <authorList>
            <person name="Gilroy R."/>
            <person name="Ravi A."/>
            <person name="Getino M."/>
            <person name="Pursley I."/>
            <person name="Horton D.L."/>
            <person name="Alikhan N.F."/>
            <person name="Baker D."/>
            <person name="Gharbi K."/>
            <person name="Hall N."/>
            <person name="Watson M."/>
            <person name="Adriaenssens E.M."/>
            <person name="Foster-Nyarko E."/>
            <person name="Jarju S."/>
            <person name="Secka A."/>
            <person name="Antonio M."/>
            <person name="Oren A."/>
            <person name="Chaudhuri R.R."/>
            <person name="La Ragione R."/>
            <person name="Hildebrand F."/>
            <person name="Pallen M.J."/>
        </authorList>
    </citation>
    <scope>NUCLEOTIDE SEQUENCE</scope>
    <source>
        <strain evidence="2">CHK179-28034</strain>
    </source>
</reference>
<organism evidence="2 3">
    <name type="scientific">Candidatus Anaerobutyricum stercoris</name>
    <dbReference type="NCBI Taxonomy" id="2838457"/>
    <lineage>
        <taxon>Bacteria</taxon>
        <taxon>Bacillati</taxon>
        <taxon>Bacillota</taxon>
        <taxon>Clostridia</taxon>
        <taxon>Lachnospirales</taxon>
        <taxon>Lachnospiraceae</taxon>
        <taxon>Anaerobutyricum</taxon>
    </lineage>
</organism>
<gene>
    <name evidence="2" type="ORF">H9968_09155</name>
</gene>